<evidence type="ECO:0000313" key="2">
    <source>
        <dbReference type="EMBL" id="SEL50778.1"/>
    </source>
</evidence>
<dbReference type="PROSITE" id="PS51257">
    <property type="entry name" value="PROKAR_LIPOPROTEIN"/>
    <property type="match status" value="1"/>
</dbReference>
<dbReference type="AlphaFoldDB" id="A0A1H7QSU0"/>
<dbReference type="STRING" id="407022.SAMN05661044_02704"/>
<dbReference type="EMBL" id="FOAF01000002">
    <property type="protein sequence ID" value="SEL50778.1"/>
    <property type="molecule type" value="Genomic_DNA"/>
</dbReference>
<evidence type="ECO:0008006" key="4">
    <source>
        <dbReference type="Google" id="ProtNLM"/>
    </source>
</evidence>
<keyword evidence="3" id="KW-1185">Reference proteome</keyword>
<name>A0A1H7QSU0_OLID1</name>
<gene>
    <name evidence="2" type="ORF">SAMN05661044_02704</name>
</gene>
<dbReference type="Proteomes" id="UP000199421">
    <property type="component" value="Unassembled WGS sequence"/>
</dbReference>
<accession>A0A1H7QSU0</accession>
<keyword evidence="1" id="KW-1133">Transmembrane helix</keyword>
<feature type="transmembrane region" description="Helical" evidence="1">
    <location>
        <begin position="6"/>
        <end position="22"/>
    </location>
</feature>
<dbReference type="RefSeq" id="WP_093325108.1">
    <property type="nucleotide sequence ID" value="NZ_FOAF01000002.1"/>
</dbReference>
<evidence type="ECO:0000256" key="1">
    <source>
        <dbReference type="SAM" id="Phobius"/>
    </source>
</evidence>
<reference evidence="3" key="1">
    <citation type="submission" date="2016-10" db="EMBL/GenBank/DDBJ databases">
        <authorList>
            <person name="Varghese N."/>
            <person name="Submissions S."/>
        </authorList>
    </citation>
    <scope>NUCLEOTIDE SEQUENCE [LARGE SCALE GENOMIC DNA]</scope>
    <source>
        <strain evidence="3">DSM 18733</strain>
    </source>
</reference>
<keyword evidence="1" id="KW-0472">Membrane</keyword>
<keyword evidence="1" id="KW-0812">Transmembrane</keyword>
<proteinExistence type="predicted"/>
<evidence type="ECO:0000313" key="3">
    <source>
        <dbReference type="Proteomes" id="UP000199421"/>
    </source>
</evidence>
<dbReference type="OrthoDB" id="955522at2"/>
<protein>
    <recommendedName>
        <fullName evidence="4">Lipocalin-like domain-containing protein</fullName>
    </recommendedName>
</protein>
<organism evidence="2 3">
    <name type="scientific">Olivibacter domesticus</name>
    <name type="common">Pseudosphingobacterium domesticum</name>
    <dbReference type="NCBI Taxonomy" id="407022"/>
    <lineage>
        <taxon>Bacteria</taxon>
        <taxon>Pseudomonadati</taxon>
        <taxon>Bacteroidota</taxon>
        <taxon>Sphingobacteriia</taxon>
        <taxon>Sphingobacteriales</taxon>
        <taxon>Sphingobacteriaceae</taxon>
        <taxon>Olivibacter</taxon>
    </lineage>
</organism>
<sequence length="163" mass="18831">MRSVVFWRFSIFFALFFLGFACKKKENLSQQEIVGVWRSVLITTDIYEQDKLTESFELTSDEKNFNIMEFHKDGTFKSSGQFALDSSPDSTIKLADQFGKYKIKGNEIATHINDTTANLKMTFNFTDKNNLTVISEQMHLPNLNGWDTNHTFITITTFKRTSP</sequence>